<comment type="caution">
    <text evidence="1">The sequence shown here is derived from an EMBL/GenBank/DDBJ whole genome shotgun (WGS) entry which is preliminary data.</text>
</comment>
<organism evidence="1 2">
    <name type="scientific">Faecalibacterium langellae</name>
    <dbReference type="NCBI Taxonomy" id="3435293"/>
    <lineage>
        <taxon>Bacteria</taxon>
        <taxon>Bacillati</taxon>
        <taxon>Bacillota</taxon>
        <taxon>Clostridia</taxon>
        <taxon>Eubacteriales</taxon>
        <taxon>Oscillospiraceae</taxon>
        <taxon>Faecalibacterium</taxon>
    </lineage>
</organism>
<dbReference type="Pfam" id="PF11756">
    <property type="entry name" value="YgbA_NO"/>
    <property type="match status" value="1"/>
</dbReference>
<accession>A0A2A6Z7H2</accession>
<evidence type="ECO:0000313" key="1">
    <source>
        <dbReference type="EMBL" id="PDX57310.1"/>
    </source>
</evidence>
<dbReference type="Proteomes" id="UP000220752">
    <property type="component" value="Unassembled WGS sequence"/>
</dbReference>
<evidence type="ECO:0000313" key="2">
    <source>
        <dbReference type="Proteomes" id="UP000220752"/>
    </source>
</evidence>
<proteinExistence type="predicted"/>
<protein>
    <recommendedName>
        <fullName evidence="3">Nitrous oxide-stimulated promoter family protein</fullName>
    </recommendedName>
</protein>
<gene>
    <name evidence="1" type="ORF">CGS46_12345</name>
</gene>
<keyword evidence="2" id="KW-1185">Reference proteome</keyword>
<name>A0A2A6Z7H2_9FIRM</name>
<reference evidence="1 2" key="1">
    <citation type="journal article" date="2017" name="Front. Microbiol.">
        <title>New Insights into the Diversity of the Genus Faecalibacterium.</title>
        <authorList>
            <person name="Benevides L."/>
            <person name="Burman S."/>
            <person name="Martin R."/>
            <person name="Robert V."/>
            <person name="Thomas M."/>
            <person name="Miquel S."/>
            <person name="Chain F."/>
            <person name="Sokol H."/>
            <person name="Bermudez-Humaran L.G."/>
            <person name="Morrison M."/>
            <person name="Langella P."/>
            <person name="Azevedo V.A."/>
            <person name="Chatel J.M."/>
            <person name="Soares S."/>
        </authorList>
    </citation>
    <scope>NUCLEOTIDE SEQUENCE [LARGE SCALE GENOMIC DNA]</scope>
    <source>
        <strain evidence="2">CNCM I-4540</strain>
    </source>
</reference>
<evidence type="ECO:0008006" key="3">
    <source>
        <dbReference type="Google" id="ProtNLM"/>
    </source>
</evidence>
<dbReference type="InterPro" id="IPR020483">
    <property type="entry name" value="Uncharacterised_YgbA"/>
</dbReference>
<dbReference type="AlphaFoldDB" id="A0A2A6Z7H2"/>
<dbReference type="EMBL" id="NMTQ01000037">
    <property type="protein sequence ID" value="PDX57310.1"/>
    <property type="molecule type" value="Genomic_DNA"/>
</dbReference>
<sequence>MQDTPKNLDQKREDEKMLVSEMIALYCRRQHKTPKGSLCPECRQLHDYALTRIDKCPFMETKTFCSACKVHCYKPEMREKIRTVMRWAGPRMLPVHPVLSIRHVAVTLRSKREAKKAG</sequence>
<dbReference type="NCBIfam" id="NF007714">
    <property type="entry name" value="PRK10410.1-2"/>
    <property type="match status" value="1"/>
</dbReference>